<reference evidence="13" key="1">
    <citation type="submission" date="2012-12" db="EMBL/GenBank/DDBJ databases">
        <authorList>
            <person name="Hellsten U."/>
            <person name="Grimwood J."/>
            <person name="Chapman J.A."/>
            <person name="Shapiro H."/>
            <person name="Aerts A."/>
            <person name="Otillar R.P."/>
            <person name="Terry A.Y."/>
            <person name="Boore J.L."/>
            <person name="Simakov O."/>
            <person name="Marletaz F."/>
            <person name="Cho S.-J."/>
            <person name="Edsinger-Gonzales E."/>
            <person name="Havlak P."/>
            <person name="Kuo D.-H."/>
            <person name="Larsson T."/>
            <person name="Lv J."/>
            <person name="Arendt D."/>
            <person name="Savage R."/>
            <person name="Osoegawa K."/>
            <person name="de Jong P."/>
            <person name="Lindberg D.R."/>
            <person name="Seaver E.C."/>
            <person name="Weisblat D.A."/>
            <person name="Putnam N.H."/>
            <person name="Grigoriev I.V."/>
            <person name="Rokhsar D.S."/>
        </authorList>
    </citation>
    <scope>NUCLEOTIDE SEQUENCE</scope>
    <source>
        <strain evidence="13">I ESC-2004</strain>
    </source>
</reference>
<dbReference type="PANTHER" id="PTHR10221">
    <property type="entry name" value="TRANSCRIPTION INITIATION FACTOR TFIID SUBUNIT 6"/>
    <property type="match status" value="1"/>
</dbReference>
<evidence type="ECO:0000256" key="1">
    <source>
        <dbReference type="ARBA" id="ARBA00004123"/>
    </source>
</evidence>
<dbReference type="OMA" id="MPEETCQ"/>
<dbReference type="AlphaFoldDB" id="R7VLB7"/>
<dbReference type="EMBL" id="KB292506">
    <property type="protein sequence ID" value="ELU17490.1"/>
    <property type="molecule type" value="Genomic_DNA"/>
</dbReference>
<organism evidence="11">
    <name type="scientific">Capitella teleta</name>
    <name type="common">Polychaete worm</name>
    <dbReference type="NCBI Taxonomy" id="283909"/>
    <lineage>
        <taxon>Eukaryota</taxon>
        <taxon>Metazoa</taxon>
        <taxon>Spiralia</taxon>
        <taxon>Lophotrochozoa</taxon>
        <taxon>Annelida</taxon>
        <taxon>Polychaeta</taxon>
        <taxon>Sedentaria</taxon>
        <taxon>Scolecida</taxon>
        <taxon>Capitellidae</taxon>
        <taxon>Capitella</taxon>
    </lineage>
</organism>
<evidence type="ECO:0000256" key="7">
    <source>
        <dbReference type="ARBA" id="ARBA00023242"/>
    </source>
</evidence>
<evidence type="ECO:0000256" key="6">
    <source>
        <dbReference type="ARBA" id="ARBA00023163"/>
    </source>
</evidence>
<dbReference type="InterPro" id="IPR037796">
    <property type="entry name" value="TAF6"/>
</dbReference>
<dbReference type="SUPFAM" id="SSF48371">
    <property type="entry name" value="ARM repeat"/>
    <property type="match status" value="1"/>
</dbReference>
<keyword evidence="6" id="KW-0804">Transcription</keyword>
<dbReference type="SMART" id="SM00803">
    <property type="entry name" value="TAF"/>
    <property type="match status" value="1"/>
</dbReference>
<dbReference type="EnsemblMetazoa" id="CapteT183030">
    <property type="protein sequence ID" value="CapteP183030"/>
    <property type="gene ID" value="CapteG183030"/>
</dbReference>
<feature type="region of interest" description="Disordered" evidence="9">
    <location>
        <begin position="575"/>
        <end position="602"/>
    </location>
</feature>
<reference evidence="12" key="3">
    <citation type="submission" date="2015-06" db="UniProtKB">
        <authorList>
            <consortium name="EnsemblMetazoa"/>
        </authorList>
    </citation>
    <scope>IDENTIFICATION</scope>
</reference>
<dbReference type="GO" id="GO:0046982">
    <property type="term" value="F:protein heterodimerization activity"/>
    <property type="evidence" value="ECO:0007669"/>
    <property type="project" value="InterPro"/>
</dbReference>
<dbReference type="GO" id="GO:0005669">
    <property type="term" value="C:transcription factor TFIID complex"/>
    <property type="evidence" value="ECO:0007669"/>
    <property type="project" value="InterPro"/>
</dbReference>
<keyword evidence="13" id="KW-1185">Reference proteome</keyword>
<keyword evidence="7" id="KW-0539">Nucleus</keyword>
<feature type="region of interest" description="Disordered" evidence="9">
    <location>
        <begin position="483"/>
        <end position="548"/>
    </location>
</feature>
<dbReference type="InterPro" id="IPR016024">
    <property type="entry name" value="ARM-type_fold"/>
</dbReference>
<dbReference type="GO" id="GO:0016251">
    <property type="term" value="F:RNA polymerase II general transcription initiation factor activity"/>
    <property type="evidence" value="ECO:0007669"/>
    <property type="project" value="InterPro"/>
</dbReference>
<dbReference type="HOGENOM" id="CLU_021711_2_0_1"/>
<dbReference type="FunCoup" id="R7VLB7">
    <property type="interactions" value="1844"/>
</dbReference>
<dbReference type="Gene3D" id="1.25.40.770">
    <property type="entry name" value="TAF6, C-terminal HEAT repeat domain"/>
    <property type="match status" value="1"/>
</dbReference>
<gene>
    <name evidence="11" type="ORF">CAPTEDRAFT_183030</name>
</gene>
<feature type="domain" description="TATA box binding protein associated factor (TAF) histone-like fold" evidence="10">
    <location>
        <begin position="13"/>
        <end position="77"/>
    </location>
</feature>
<dbReference type="OrthoDB" id="361039at2759"/>
<dbReference type="SUPFAM" id="SSF47113">
    <property type="entry name" value="Histone-fold"/>
    <property type="match status" value="1"/>
</dbReference>
<dbReference type="GO" id="GO:0000124">
    <property type="term" value="C:SAGA complex"/>
    <property type="evidence" value="ECO:0007669"/>
    <property type="project" value="InterPro"/>
</dbReference>
<dbReference type="GO" id="GO:0003713">
    <property type="term" value="F:transcription coactivator activity"/>
    <property type="evidence" value="ECO:0007669"/>
    <property type="project" value="TreeGrafter"/>
</dbReference>
<dbReference type="STRING" id="283909.R7VLB7"/>
<dbReference type="InterPro" id="IPR046344">
    <property type="entry name" value="TAF6_C_sf"/>
</dbReference>
<evidence type="ECO:0000256" key="9">
    <source>
        <dbReference type="SAM" id="MobiDB-lite"/>
    </source>
</evidence>
<evidence type="ECO:0000256" key="4">
    <source>
        <dbReference type="ARBA" id="ARBA00020836"/>
    </source>
</evidence>
<dbReference type="EMBL" id="AMQN01000580">
    <property type="status" value="NOT_ANNOTATED_CDS"/>
    <property type="molecule type" value="Genomic_DNA"/>
</dbReference>
<proteinExistence type="inferred from homology"/>
<evidence type="ECO:0000313" key="11">
    <source>
        <dbReference type="EMBL" id="ELU17490.1"/>
    </source>
</evidence>
<dbReference type="CDD" id="cd22931">
    <property type="entry name" value="HFD_TAF6"/>
    <property type="match status" value="1"/>
</dbReference>
<dbReference type="CDD" id="cd08050">
    <property type="entry name" value="TAF6C"/>
    <property type="match status" value="1"/>
</dbReference>
<dbReference type="Pfam" id="PF02969">
    <property type="entry name" value="TAF"/>
    <property type="match status" value="1"/>
</dbReference>
<dbReference type="InterPro" id="IPR009072">
    <property type="entry name" value="Histone-fold"/>
</dbReference>
<evidence type="ECO:0000256" key="8">
    <source>
        <dbReference type="ARBA" id="ARBA00040091"/>
    </source>
</evidence>
<dbReference type="PANTHER" id="PTHR10221:SF9">
    <property type="entry name" value="TRANSCRIPTION INITIATION FACTOR TFIID SUBUNIT 6"/>
    <property type="match status" value="1"/>
</dbReference>
<feature type="compositionally biased region" description="Low complexity" evidence="9">
    <location>
        <begin position="539"/>
        <end position="548"/>
    </location>
</feature>
<evidence type="ECO:0000256" key="5">
    <source>
        <dbReference type="ARBA" id="ARBA00023015"/>
    </source>
</evidence>
<evidence type="ECO:0000256" key="2">
    <source>
        <dbReference type="ARBA" id="ARBA00007688"/>
    </source>
</evidence>
<evidence type="ECO:0000259" key="10">
    <source>
        <dbReference type="SMART" id="SM00803"/>
    </source>
</evidence>
<evidence type="ECO:0000313" key="12">
    <source>
        <dbReference type="EnsemblMetazoa" id="CapteP183030"/>
    </source>
</evidence>
<comment type="subunit">
    <text evidence="3">The nucleosome is a histone octamer containing two molecules each of H2A, H2B, H3 and H4 assembled in one H3-H4 heterotetramer and two H2A-H2B heterodimers. The octamer wraps approximately 147 bp of DNA.</text>
</comment>
<comment type="subcellular location">
    <subcellularLocation>
        <location evidence="1">Nucleus</location>
    </subcellularLocation>
</comment>
<dbReference type="GO" id="GO:0051123">
    <property type="term" value="P:RNA polymerase II preinitiation complex assembly"/>
    <property type="evidence" value="ECO:0007669"/>
    <property type="project" value="TreeGrafter"/>
</dbReference>
<protein>
    <recommendedName>
        <fullName evidence="4">Histone H4</fullName>
    </recommendedName>
    <alternativeName>
        <fullName evidence="8">Transcription initiation factor TFIID subunit 6</fullName>
    </alternativeName>
</protein>
<dbReference type="Pfam" id="PF07571">
    <property type="entry name" value="TAF6_C"/>
    <property type="match status" value="1"/>
</dbReference>
<dbReference type="InterPro" id="IPR004823">
    <property type="entry name" value="TAF_TATA-bd_Histone-like_dom"/>
</dbReference>
<keyword evidence="5" id="KW-0805">Transcription regulation</keyword>
<dbReference type="Gene3D" id="1.10.20.10">
    <property type="entry name" value="Histone, subunit A"/>
    <property type="match status" value="1"/>
</dbReference>
<dbReference type="GO" id="GO:0046695">
    <property type="term" value="C:SLIK (SAGA-like) complex"/>
    <property type="evidence" value="ECO:0007669"/>
    <property type="project" value="InterPro"/>
</dbReference>
<dbReference type="Proteomes" id="UP000014760">
    <property type="component" value="Unassembled WGS sequence"/>
</dbReference>
<reference evidence="11 13" key="2">
    <citation type="journal article" date="2013" name="Nature">
        <title>Insights into bilaterian evolution from three spiralian genomes.</title>
        <authorList>
            <person name="Simakov O."/>
            <person name="Marletaz F."/>
            <person name="Cho S.J."/>
            <person name="Edsinger-Gonzales E."/>
            <person name="Havlak P."/>
            <person name="Hellsten U."/>
            <person name="Kuo D.H."/>
            <person name="Larsson T."/>
            <person name="Lv J."/>
            <person name="Arendt D."/>
            <person name="Savage R."/>
            <person name="Osoegawa K."/>
            <person name="de Jong P."/>
            <person name="Grimwood J."/>
            <person name="Chapman J.A."/>
            <person name="Shapiro H."/>
            <person name="Aerts A."/>
            <person name="Otillar R.P."/>
            <person name="Terry A.Y."/>
            <person name="Boore J.L."/>
            <person name="Grigoriev I.V."/>
            <person name="Lindberg D.R."/>
            <person name="Seaver E.C."/>
            <person name="Weisblat D.A."/>
            <person name="Putnam N.H."/>
            <person name="Rokhsar D.S."/>
        </authorList>
    </citation>
    <scope>NUCLEOTIDE SEQUENCE</scope>
    <source>
        <strain evidence="11 13">I ESC-2004</strain>
    </source>
</reference>
<dbReference type="FunFam" id="1.25.40.770:FF:000001">
    <property type="entry name" value="Transcription initiation factor TFIID subunit 6"/>
    <property type="match status" value="1"/>
</dbReference>
<accession>R7VLB7</accession>
<comment type="similarity">
    <text evidence="2">Belongs to the TAF6 family.</text>
</comment>
<dbReference type="InterPro" id="IPR011442">
    <property type="entry name" value="TAF6_C"/>
</dbReference>
<name>R7VLB7_CAPTE</name>
<evidence type="ECO:0000313" key="13">
    <source>
        <dbReference type="Proteomes" id="UP000014760"/>
    </source>
</evidence>
<feature type="compositionally biased region" description="Low complexity" evidence="9">
    <location>
        <begin position="575"/>
        <end position="587"/>
    </location>
</feature>
<feature type="compositionally biased region" description="Polar residues" evidence="9">
    <location>
        <begin position="483"/>
        <end position="515"/>
    </location>
</feature>
<sequence length="602" mass="65767">MADKEKKEGKVDGCVTSECLKVMAESIGIGNLPDGASDCLSSDATYRIKQIIQEAQKFMMHGKRRKLIPTDIDNALRLKNIEPLYGFHASEYTPFRHASGGGREVFFQEEKELELADIINAPLPKIPLDITIKAHWLSIEGQQPAVPENPPAVSLDAQKLEALDPNVKASILKPKAKANLNPVKTKHKVKIQEKVKIKEVTTHEMSVEQQLYYKEITESCVGSDENRRSEALQSLATDPGLHQMLPRFSTFIAEGVKVNVVQNNLALLIYLMRMVKSLLDNPTLYLEKYLHELVPAIATCIISKQLCLRPEVDNHWALRDFASRQMAQVCKQFSSSTNSMQSRVTKIFTTSLQDEKAALASHYGALTGLGELGTEVIKAFILPYVKPEGERLRYILEGVLINNADRISADHVKQTLLKVVPPILKITRDSPDDLEEYKQEFGYLGPTLHQAVVKLRQSPSSATSSASNPVMSVFRPSLSISQPRPQFVLQQSTPSRPSTPIRISTPGTAGSSGPQQKFVIVSGARPGTTSGATPGTVFPSTPGTPSAGPTLLKVVSSNPGSNPSSQKIVMVSMASTSDNTTSSNTDSGIGIRSIFSSENKPS</sequence>
<evidence type="ECO:0000256" key="3">
    <source>
        <dbReference type="ARBA" id="ARBA00011538"/>
    </source>
</evidence>